<dbReference type="InterPro" id="IPR004188">
    <property type="entry name" value="Phe-tRNA_ligase_II_N"/>
</dbReference>
<keyword evidence="2" id="KW-0436">Ligase</keyword>
<accession>A0A3B9IU07</accession>
<comment type="caution">
    <text evidence="2">The sequence shown here is derived from an EMBL/GenBank/DDBJ whole genome shotgun (WGS) entry which is preliminary data.</text>
</comment>
<dbReference type="GO" id="GO:0005524">
    <property type="term" value="F:ATP binding"/>
    <property type="evidence" value="ECO:0007669"/>
    <property type="project" value="InterPro"/>
</dbReference>
<dbReference type="Pfam" id="PF02912">
    <property type="entry name" value="Phe_tRNA-synt_N"/>
    <property type="match status" value="1"/>
</dbReference>
<protein>
    <submittedName>
        <fullName evidence="2">Phenylalanine--tRNA ligase subunit alpha</fullName>
    </submittedName>
</protein>
<dbReference type="InterPro" id="IPR045864">
    <property type="entry name" value="aa-tRNA-synth_II/BPL/LPL"/>
</dbReference>
<dbReference type="Gene3D" id="3.30.930.10">
    <property type="entry name" value="Bira Bifunctional Protein, Domain 2"/>
    <property type="match status" value="1"/>
</dbReference>
<dbReference type="AlphaFoldDB" id="A0A3B9IU07"/>
<name>A0A3B9IU07_9PROT</name>
<dbReference type="GO" id="GO:0006432">
    <property type="term" value="P:phenylalanyl-tRNA aminoacylation"/>
    <property type="evidence" value="ECO:0007669"/>
    <property type="project" value="InterPro"/>
</dbReference>
<evidence type="ECO:0000259" key="1">
    <source>
        <dbReference type="Pfam" id="PF02912"/>
    </source>
</evidence>
<dbReference type="SUPFAM" id="SSF46589">
    <property type="entry name" value="tRNA-binding arm"/>
    <property type="match status" value="1"/>
</dbReference>
<proteinExistence type="predicted"/>
<evidence type="ECO:0000313" key="2">
    <source>
        <dbReference type="EMBL" id="HAE51372.1"/>
    </source>
</evidence>
<dbReference type="Proteomes" id="UP000257706">
    <property type="component" value="Unassembled WGS sequence"/>
</dbReference>
<evidence type="ECO:0000313" key="3">
    <source>
        <dbReference type="Proteomes" id="UP000257706"/>
    </source>
</evidence>
<dbReference type="GO" id="GO:0005737">
    <property type="term" value="C:cytoplasm"/>
    <property type="evidence" value="ECO:0007669"/>
    <property type="project" value="InterPro"/>
</dbReference>
<dbReference type="InterPro" id="IPR010978">
    <property type="entry name" value="tRNA-bd_arm"/>
</dbReference>
<feature type="domain" description="Phenylalanine-tRNA ligase class II N-terminal" evidence="1">
    <location>
        <begin position="19"/>
        <end position="87"/>
    </location>
</feature>
<dbReference type="GO" id="GO:0004826">
    <property type="term" value="F:phenylalanine-tRNA ligase activity"/>
    <property type="evidence" value="ECO:0007669"/>
    <property type="project" value="InterPro"/>
</dbReference>
<reference evidence="2 3" key="1">
    <citation type="journal article" date="2018" name="Nat. Biotechnol.">
        <title>A standardized bacterial taxonomy based on genome phylogeny substantially revises the tree of life.</title>
        <authorList>
            <person name="Parks D.H."/>
            <person name="Chuvochina M."/>
            <person name="Waite D.W."/>
            <person name="Rinke C."/>
            <person name="Skarshewski A."/>
            <person name="Chaumeil P.A."/>
            <person name="Hugenholtz P."/>
        </authorList>
    </citation>
    <scope>NUCLEOTIDE SEQUENCE [LARGE SCALE GENOMIC DNA]</scope>
    <source>
        <strain evidence="2">UBA8739</strain>
    </source>
</reference>
<sequence length="92" mass="10012">MTDIDSLKEEIEGRIAAAADLDALEEVRVQAFGRKGRITEMLKGLGALDPEARKATGQALNQVRDQLQTALEARREVLKAAALDARLAAERI</sequence>
<dbReference type="EMBL" id="DMAI01000476">
    <property type="protein sequence ID" value="HAE51372.1"/>
    <property type="molecule type" value="Genomic_DNA"/>
</dbReference>
<feature type="non-terminal residue" evidence="2">
    <location>
        <position position="92"/>
    </location>
</feature>
<organism evidence="2 3">
    <name type="scientific">Tistrella mobilis</name>
    <dbReference type="NCBI Taxonomy" id="171437"/>
    <lineage>
        <taxon>Bacteria</taxon>
        <taxon>Pseudomonadati</taxon>
        <taxon>Pseudomonadota</taxon>
        <taxon>Alphaproteobacteria</taxon>
        <taxon>Geminicoccales</taxon>
        <taxon>Geminicoccaceae</taxon>
        <taxon>Tistrella</taxon>
    </lineage>
</organism>
<gene>
    <name evidence="2" type="ORF">DCK97_28565</name>
</gene>